<gene>
    <name evidence="1" type="ORF">AVEN_205558_1</name>
</gene>
<comment type="caution">
    <text evidence="1">The sequence shown here is derived from an EMBL/GenBank/DDBJ whole genome shotgun (WGS) entry which is preliminary data.</text>
</comment>
<dbReference type="EMBL" id="BGPR01056661">
    <property type="protein sequence ID" value="GBO33140.1"/>
    <property type="molecule type" value="Genomic_DNA"/>
</dbReference>
<evidence type="ECO:0000313" key="2">
    <source>
        <dbReference type="Proteomes" id="UP000499080"/>
    </source>
</evidence>
<dbReference type="AlphaFoldDB" id="A0A4Y2WAD9"/>
<organism evidence="1 2">
    <name type="scientific">Araneus ventricosus</name>
    <name type="common">Orbweaver spider</name>
    <name type="synonym">Epeira ventricosa</name>
    <dbReference type="NCBI Taxonomy" id="182803"/>
    <lineage>
        <taxon>Eukaryota</taxon>
        <taxon>Metazoa</taxon>
        <taxon>Ecdysozoa</taxon>
        <taxon>Arthropoda</taxon>
        <taxon>Chelicerata</taxon>
        <taxon>Arachnida</taxon>
        <taxon>Araneae</taxon>
        <taxon>Araneomorphae</taxon>
        <taxon>Entelegynae</taxon>
        <taxon>Araneoidea</taxon>
        <taxon>Araneidae</taxon>
        <taxon>Araneus</taxon>
    </lineage>
</organism>
<sequence length="92" mass="10791">MRDTSKRKEVLMQFQIYFEPQDINVRLFKTGVFLRTKTRNTHIQHPDGPAQTLGFEASIHPLGELFIMRDASKRKEVMALMAISDLFRTTRH</sequence>
<dbReference type="Proteomes" id="UP000499080">
    <property type="component" value="Unassembled WGS sequence"/>
</dbReference>
<keyword evidence="2" id="KW-1185">Reference proteome</keyword>
<reference evidence="1 2" key="1">
    <citation type="journal article" date="2019" name="Sci. Rep.">
        <title>Orb-weaving spider Araneus ventricosus genome elucidates the spidroin gene catalogue.</title>
        <authorList>
            <person name="Kono N."/>
            <person name="Nakamura H."/>
            <person name="Ohtoshi R."/>
            <person name="Moran D.A.P."/>
            <person name="Shinohara A."/>
            <person name="Yoshida Y."/>
            <person name="Fujiwara M."/>
            <person name="Mori M."/>
            <person name="Tomita M."/>
            <person name="Arakawa K."/>
        </authorList>
    </citation>
    <scope>NUCLEOTIDE SEQUENCE [LARGE SCALE GENOMIC DNA]</scope>
</reference>
<protein>
    <submittedName>
        <fullName evidence="1">Uncharacterized protein</fullName>
    </submittedName>
</protein>
<accession>A0A4Y2WAD9</accession>
<name>A0A4Y2WAD9_ARAVE</name>
<evidence type="ECO:0000313" key="1">
    <source>
        <dbReference type="EMBL" id="GBO33140.1"/>
    </source>
</evidence>
<proteinExistence type="predicted"/>